<name>A0AAU7NTC2_9GAMM</name>
<evidence type="ECO:0000313" key="2">
    <source>
        <dbReference type="Proteomes" id="UP001225378"/>
    </source>
</evidence>
<accession>A0AAU7NTC2</accession>
<keyword evidence="2" id="KW-1185">Reference proteome</keyword>
<dbReference type="AlphaFoldDB" id="A0AAU7NTC2"/>
<protein>
    <submittedName>
        <fullName evidence="1">DUF1207 domain-containing protein</fullName>
    </submittedName>
</protein>
<dbReference type="EMBL" id="CP157743">
    <property type="protein sequence ID" value="XBS20260.1"/>
    <property type="molecule type" value="Genomic_DNA"/>
</dbReference>
<dbReference type="Proteomes" id="UP001225378">
    <property type="component" value="Chromosome"/>
</dbReference>
<proteinExistence type="predicted"/>
<dbReference type="InterPro" id="IPR009599">
    <property type="entry name" value="DUF1207"/>
</dbReference>
<dbReference type="Pfam" id="PF06727">
    <property type="entry name" value="DUF1207"/>
    <property type="match status" value="2"/>
</dbReference>
<evidence type="ECO:0000313" key="1">
    <source>
        <dbReference type="EMBL" id="XBS20260.1"/>
    </source>
</evidence>
<dbReference type="KEGG" id="mech:Q9L42_018205"/>
<gene>
    <name evidence="1" type="ORF">Q9L42_018205</name>
</gene>
<dbReference type="RefSeq" id="WP_305906984.1">
    <property type="nucleotide sequence ID" value="NZ_CP157743.1"/>
</dbReference>
<organism evidence="1 2">
    <name type="scientific">Methylomarinum roseum</name>
    <dbReference type="NCBI Taxonomy" id="3067653"/>
    <lineage>
        <taxon>Bacteria</taxon>
        <taxon>Pseudomonadati</taxon>
        <taxon>Pseudomonadota</taxon>
        <taxon>Gammaproteobacteria</taxon>
        <taxon>Methylococcales</taxon>
        <taxon>Methylococcaceae</taxon>
        <taxon>Methylomarinum</taxon>
    </lineage>
</organism>
<reference evidence="1 2" key="1">
    <citation type="journal article" date="2024" name="Microbiology">
        <title>Methylomarinum rosea sp. nov., a novel halophilic methanotrophic bacterium from the hypersaline Lake Elton.</title>
        <authorList>
            <person name="Suleimanov R.Z."/>
            <person name="Oshkin I.Y."/>
            <person name="Danilova O.V."/>
            <person name="Suzina N.E."/>
            <person name="Dedysh S.N."/>
        </authorList>
    </citation>
    <scope>NUCLEOTIDE SEQUENCE [LARGE SCALE GENOMIC DNA]</scope>
    <source>
        <strain evidence="1 2">Ch1-1</strain>
    </source>
</reference>
<sequence>MAAFVNAATTDDNYIAGYAAGVLKHALKLDVQSVDVRNGIITLQAGSMMAVERDKAVRLLAEIPGVKGVKITQAAVPSEVFPEVEYYNGYSPSGQFYNNKVEYVGLGAHYFF</sequence>